<dbReference type="GO" id="GO:0006950">
    <property type="term" value="P:response to stress"/>
    <property type="evidence" value="ECO:0007669"/>
    <property type="project" value="TreeGrafter"/>
</dbReference>
<sequence>MADQAARERALGLVLELVVLLGQDMSKRLEQDHLSDSRAGVLWTIRQQGPMTQRELAAARHVTPRNVTGLVDGLEAAGLVRRTPHPTDRRATLVELTGAGTDIVERLEREQLEFTTLLFDGMPQEQFESLTRGLDEIVGRIKGAL</sequence>
<dbReference type="PRINTS" id="PR00598">
    <property type="entry name" value="HTHMARR"/>
</dbReference>
<evidence type="ECO:0000256" key="2">
    <source>
        <dbReference type="ARBA" id="ARBA00023125"/>
    </source>
</evidence>
<dbReference type="SUPFAM" id="SSF46785">
    <property type="entry name" value="Winged helix' DNA-binding domain"/>
    <property type="match status" value="1"/>
</dbReference>
<keyword evidence="6" id="KW-1185">Reference proteome</keyword>
<evidence type="ECO:0000313" key="5">
    <source>
        <dbReference type="EMBL" id="GGM14976.1"/>
    </source>
</evidence>
<feature type="domain" description="HTH marR-type" evidence="4">
    <location>
        <begin position="1"/>
        <end position="139"/>
    </location>
</feature>
<protein>
    <recommendedName>
        <fullName evidence="4">HTH marR-type domain-containing protein</fullName>
    </recommendedName>
</protein>
<dbReference type="PROSITE" id="PS50995">
    <property type="entry name" value="HTH_MARR_2"/>
    <property type="match status" value="1"/>
</dbReference>
<proteinExistence type="predicted"/>
<dbReference type="InterPro" id="IPR039422">
    <property type="entry name" value="MarR/SlyA-like"/>
</dbReference>
<dbReference type="GO" id="GO:0003700">
    <property type="term" value="F:DNA-binding transcription factor activity"/>
    <property type="evidence" value="ECO:0007669"/>
    <property type="project" value="InterPro"/>
</dbReference>
<keyword evidence="2" id="KW-0238">DNA-binding</keyword>
<dbReference type="PANTHER" id="PTHR33164:SF43">
    <property type="entry name" value="HTH-TYPE TRANSCRIPTIONAL REPRESSOR YETL"/>
    <property type="match status" value="1"/>
</dbReference>
<gene>
    <name evidence="5" type="ORF">GCM10007977_015140</name>
</gene>
<dbReference type="SMART" id="SM00347">
    <property type="entry name" value="HTH_MARR"/>
    <property type="match status" value="1"/>
</dbReference>
<dbReference type="EMBL" id="BMPI01000006">
    <property type="protein sequence ID" value="GGM14976.1"/>
    <property type="molecule type" value="Genomic_DNA"/>
</dbReference>
<dbReference type="AlphaFoldDB" id="A0A917T9W5"/>
<evidence type="ECO:0000256" key="1">
    <source>
        <dbReference type="ARBA" id="ARBA00023015"/>
    </source>
</evidence>
<comment type="caution">
    <text evidence="5">The sequence shown here is derived from an EMBL/GenBank/DDBJ whole genome shotgun (WGS) entry which is preliminary data.</text>
</comment>
<evidence type="ECO:0000256" key="3">
    <source>
        <dbReference type="ARBA" id="ARBA00023163"/>
    </source>
</evidence>
<dbReference type="Pfam" id="PF01047">
    <property type="entry name" value="MarR"/>
    <property type="match status" value="1"/>
</dbReference>
<dbReference type="Proteomes" id="UP000642070">
    <property type="component" value="Unassembled WGS sequence"/>
</dbReference>
<dbReference type="InterPro" id="IPR036390">
    <property type="entry name" value="WH_DNA-bd_sf"/>
</dbReference>
<keyword evidence="3" id="KW-0804">Transcription</keyword>
<dbReference type="InterPro" id="IPR023187">
    <property type="entry name" value="Tscrpt_reg_MarR-type_CS"/>
</dbReference>
<reference evidence="5" key="2">
    <citation type="submission" date="2020-09" db="EMBL/GenBank/DDBJ databases">
        <authorList>
            <person name="Sun Q."/>
            <person name="Ohkuma M."/>
        </authorList>
    </citation>
    <scope>NUCLEOTIDE SEQUENCE</scope>
    <source>
        <strain evidence="5">JCM 19831</strain>
    </source>
</reference>
<organism evidence="5 6">
    <name type="scientific">Dactylosporangium sucinum</name>
    <dbReference type="NCBI Taxonomy" id="1424081"/>
    <lineage>
        <taxon>Bacteria</taxon>
        <taxon>Bacillati</taxon>
        <taxon>Actinomycetota</taxon>
        <taxon>Actinomycetes</taxon>
        <taxon>Micromonosporales</taxon>
        <taxon>Micromonosporaceae</taxon>
        <taxon>Dactylosporangium</taxon>
    </lineage>
</organism>
<evidence type="ECO:0000259" key="4">
    <source>
        <dbReference type="PROSITE" id="PS50995"/>
    </source>
</evidence>
<dbReference type="InterPro" id="IPR036388">
    <property type="entry name" value="WH-like_DNA-bd_sf"/>
</dbReference>
<dbReference type="RefSeq" id="WP_190249006.1">
    <property type="nucleotide sequence ID" value="NZ_BMPI01000006.1"/>
</dbReference>
<evidence type="ECO:0000313" key="6">
    <source>
        <dbReference type="Proteomes" id="UP000642070"/>
    </source>
</evidence>
<accession>A0A917T9W5</accession>
<dbReference type="InterPro" id="IPR000835">
    <property type="entry name" value="HTH_MarR-typ"/>
</dbReference>
<name>A0A917T9W5_9ACTN</name>
<dbReference type="PROSITE" id="PS01117">
    <property type="entry name" value="HTH_MARR_1"/>
    <property type="match status" value="1"/>
</dbReference>
<dbReference type="GO" id="GO:0003677">
    <property type="term" value="F:DNA binding"/>
    <property type="evidence" value="ECO:0007669"/>
    <property type="project" value="UniProtKB-KW"/>
</dbReference>
<dbReference type="PANTHER" id="PTHR33164">
    <property type="entry name" value="TRANSCRIPTIONAL REGULATOR, MARR FAMILY"/>
    <property type="match status" value="1"/>
</dbReference>
<keyword evidence="1" id="KW-0805">Transcription regulation</keyword>
<reference evidence="5" key="1">
    <citation type="journal article" date="2014" name="Int. J. Syst. Evol. Microbiol.">
        <title>Complete genome sequence of Corynebacterium casei LMG S-19264T (=DSM 44701T), isolated from a smear-ripened cheese.</title>
        <authorList>
            <consortium name="US DOE Joint Genome Institute (JGI-PGF)"/>
            <person name="Walter F."/>
            <person name="Albersmeier A."/>
            <person name="Kalinowski J."/>
            <person name="Ruckert C."/>
        </authorList>
    </citation>
    <scope>NUCLEOTIDE SEQUENCE</scope>
    <source>
        <strain evidence="5">JCM 19831</strain>
    </source>
</reference>
<dbReference type="Gene3D" id="1.10.10.10">
    <property type="entry name" value="Winged helix-like DNA-binding domain superfamily/Winged helix DNA-binding domain"/>
    <property type="match status" value="1"/>
</dbReference>